<evidence type="ECO:0000256" key="2">
    <source>
        <dbReference type="ARBA" id="ARBA00023015"/>
    </source>
</evidence>
<evidence type="ECO:0000313" key="8">
    <source>
        <dbReference type="EMBL" id="AAB80808.1"/>
    </source>
</evidence>
<dbReference type="PIR" id="T10767">
    <property type="entry name" value="T10767"/>
</dbReference>
<evidence type="ECO:0000259" key="7">
    <source>
        <dbReference type="PROSITE" id="PS51297"/>
    </source>
</evidence>
<dbReference type="SUPFAM" id="SSF55455">
    <property type="entry name" value="SRF-like"/>
    <property type="match status" value="1"/>
</dbReference>
<keyword evidence="2" id="KW-0805">Transcription regulation</keyword>
<protein>
    <submittedName>
        <fullName evidence="8">Putative MADS box transcription factor PrMADS5</fullName>
    </submittedName>
</protein>
<comment type="subcellular location">
    <subcellularLocation>
        <location evidence="1">Nucleus</location>
    </subcellularLocation>
</comment>
<dbReference type="GO" id="GO:0045944">
    <property type="term" value="P:positive regulation of transcription by RNA polymerase II"/>
    <property type="evidence" value="ECO:0007669"/>
    <property type="project" value="InterPro"/>
</dbReference>
<dbReference type="PRINTS" id="PR00404">
    <property type="entry name" value="MADSDOMAIN"/>
</dbReference>
<dbReference type="SMART" id="SM00432">
    <property type="entry name" value="MADS"/>
    <property type="match status" value="1"/>
</dbReference>
<keyword evidence="4" id="KW-0804">Transcription</keyword>
<sequence>MVRGKTQMKRIENATSRQVTLSKRRNGLLKKAYELSVLCDAEVGLIVFSPSGKLYEFASTSMQKLLEKYEICSQECGTSESNKKQDPQCLKQEIENMEKRVRILQSTQRKMLGEGLALCSIKELNQLEGQVERGLNHVRATKTKVLLDEIEKLKQKEHVFREEKALLHKKSVNLRGANGCTIPSIGLTSIERVEVQTQLVMRPPHATEMDDNFMDVDNVPLSG</sequence>
<dbReference type="PROSITE" id="PS51297">
    <property type="entry name" value="K_BOX"/>
    <property type="match status" value="1"/>
</dbReference>
<feature type="domain" description="K-box" evidence="7">
    <location>
        <begin position="87"/>
        <end position="177"/>
    </location>
</feature>
<accession>O24489</accession>
<dbReference type="Pfam" id="PF01486">
    <property type="entry name" value="K-box"/>
    <property type="match status" value="1"/>
</dbReference>
<evidence type="ECO:0000256" key="4">
    <source>
        <dbReference type="ARBA" id="ARBA00023163"/>
    </source>
</evidence>
<dbReference type="FunFam" id="3.40.1810.10:FF:000003">
    <property type="entry name" value="MADS-box transcription factor MADS-MC"/>
    <property type="match status" value="1"/>
</dbReference>
<dbReference type="GO" id="GO:0003700">
    <property type="term" value="F:DNA-binding transcription factor activity"/>
    <property type="evidence" value="ECO:0007669"/>
    <property type="project" value="InterPro"/>
</dbReference>
<dbReference type="InterPro" id="IPR002100">
    <property type="entry name" value="TF_MADSbox"/>
</dbReference>
<dbReference type="InterPro" id="IPR050142">
    <property type="entry name" value="MADS-box/MEF2_TF"/>
</dbReference>
<dbReference type="InterPro" id="IPR033896">
    <property type="entry name" value="MEF2-like_N"/>
</dbReference>
<dbReference type="GO" id="GO:0005634">
    <property type="term" value="C:nucleus"/>
    <property type="evidence" value="ECO:0007669"/>
    <property type="project" value="UniProtKB-SubCell"/>
</dbReference>
<dbReference type="GO" id="GO:0000977">
    <property type="term" value="F:RNA polymerase II transcription regulatory region sequence-specific DNA binding"/>
    <property type="evidence" value="ECO:0007669"/>
    <property type="project" value="InterPro"/>
</dbReference>
<dbReference type="EMBL" id="U90346">
    <property type="protein sequence ID" value="AAB80808.1"/>
    <property type="molecule type" value="mRNA"/>
</dbReference>
<evidence type="ECO:0000256" key="1">
    <source>
        <dbReference type="ARBA" id="ARBA00004123"/>
    </source>
</evidence>
<evidence type="ECO:0000259" key="6">
    <source>
        <dbReference type="PROSITE" id="PS50066"/>
    </source>
</evidence>
<keyword evidence="5" id="KW-0539">Nucleus</keyword>
<dbReference type="AlphaFoldDB" id="O24489"/>
<evidence type="ECO:0000256" key="3">
    <source>
        <dbReference type="ARBA" id="ARBA00023125"/>
    </source>
</evidence>
<proteinExistence type="evidence at transcript level"/>
<feature type="domain" description="MADS-box" evidence="6">
    <location>
        <begin position="1"/>
        <end position="61"/>
    </location>
</feature>
<name>O24489_PINRA</name>
<keyword evidence="3" id="KW-0238">DNA-binding</keyword>
<dbReference type="InterPro" id="IPR002487">
    <property type="entry name" value="TF_Kbox"/>
</dbReference>
<dbReference type="InterPro" id="IPR036879">
    <property type="entry name" value="TF_MADSbox_sf"/>
</dbReference>
<dbReference type="Gene3D" id="3.40.1810.10">
    <property type="entry name" value="Transcription factor, MADS-box"/>
    <property type="match status" value="1"/>
</dbReference>
<dbReference type="GO" id="GO:0046983">
    <property type="term" value="F:protein dimerization activity"/>
    <property type="evidence" value="ECO:0007669"/>
    <property type="project" value="InterPro"/>
</dbReference>
<reference evidence="8" key="1">
    <citation type="submission" date="1997-02" db="EMBL/GenBank/DDBJ databases">
        <title>MADS box genes associated with Pinus radiata male cone development.</title>
        <authorList>
            <person name="Walden A.R."/>
            <person name="Gardner R.C."/>
            <person name="Walter C."/>
        </authorList>
    </citation>
    <scope>NUCLEOTIDE SEQUENCE</scope>
    <source>
        <strain evidence="8">880/607</strain>
        <tissue evidence="8">Male cone</tissue>
    </source>
</reference>
<dbReference type="CDD" id="cd00265">
    <property type="entry name" value="MADS_MEF2_like"/>
    <property type="match status" value="1"/>
</dbReference>
<organism evidence="8">
    <name type="scientific">Pinus radiata</name>
    <name type="common">Monterey pine</name>
    <name type="synonym">Pinus insignis</name>
    <dbReference type="NCBI Taxonomy" id="3347"/>
    <lineage>
        <taxon>Eukaryota</taxon>
        <taxon>Viridiplantae</taxon>
        <taxon>Streptophyta</taxon>
        <taxon>Embryophyta</taxon>
        <taxon>Tracheophyta</taxon>
        <taxon>Spermatophyta</taxon>
        <taxon>Pinopsida</taxon>
        <taxon>Pinidae</taxon>
        <taxon>Conifers I</taxon>
        <taxon>Pinales</taxon>
        <taxon>Pinaceae</taxon>
        <taxon>Pinus</taxon>
        <taxon>Pinus subgen. Pinus</taxon>
    </lineage>
</organism>
<evidence type="ECO:0000256" key="5">
    <source>
        <dbReference type="ARBA" id="ARBA00023242"/>
    </source>
</evidence>
<dbReference type="PROSITE" id="PS50066">
    <property type="entry name" value="MADS_BOX_2"/>
    <property type="match status" value="1"/>
</dbReference>
<dbReference type="PANTHER" id="PTHR48019">
    <property type="entry name" value="SERUM RESPONSE FACTOR HOMOLOG"/>
    <property type="match status" value="1"/>
</dbReference>
<dbReference type="Pfam" id="PF00319">
    <property type="entry name" value="SRF-TF"/>
    <property type="match status" value="1"/>
</dbReference>